<dbReference type="FunFam" id="3.30.70.330:FF:000678">
    <property type="entry name" value="zinc finger CCCH domain-containing protein 53-like isoform X2"/>
    <property type="match status" value="1"/>
</dbReference>
<feature type="domain" description="C3H1-type" evidence="10">
    <location>
        <begin position="214"/>
        <end position="236"/>
    </location>
</feature>
<dbReference type="InterPro" id="IPR000504">
    <property type="entry name" value="RRM_dom"/>
</dbReference>
<dbReference type="PROSITE" id="PS50103">
    <property type="entry name" value="ZF_C3H1"/>
    <property type="match status" value="1"/>
</dbReference>
<dbReference type="InterPro" id="IPR012677">
    <property type="entry name" value="Nucleotide-bd_a/b_plait_sf"/>
</dbReference>
<dbReference type="Pfam" id="PF23182">
    <property type="entry name" value="PABC_AtC3H46"/>
    <property type="match status" value="1"/>
</dbReference>
<feature type="zinc finger region" description="C3H1-type" evidence="7">
    <location>
        <begin position="214"/>
        <end position="236"/>
    </location>
</feature>
<name>A0A2Z7CK17_9LAMI</name>
<dbReference type="Gene3D" id="3.30.70.330">
    <property type="match status" value="1"/>
</dbReference>
<organism evidence="11 12">
    <name type="scientific">Dorcoceras hygrometricum</name>
    <dbReference type="NCBI Taxonomy" id="472368"/>
    <lineage>
        <taxon>Eukaryota</taxon>
        <taxon>Viridiplantae</taxon>
        <taxon>Streptophyta</taxon>
        <taxon>Embryophyta</taxon>
        <taxon>Tracheophyta</taxon>
        <taxon>Spermatophyta</taxon>
        <taxon>Magnoliopsida</taxon>
        <taxon>eudicotyledons</taxon>
        <taxon>Gunneridae</taxon>
        <taxon>Pentapetalae</taxon>
        <taxon>asterids</taxon>
        <taxon>lamiids</taxon>
        <taxon>Lamiales</taxon>
        <taxon>Gesneriaceae</taxon>
        <taxon>Didymocarpoideae</taxon>
        <taxon>Trichosporeae</taxon>
        <taxon>Loxocarpinae</taxon>
        <taxon>Dorcoceras</taxon>
    </lineage>
</organism>
<evidence type="ECO:0000256" key="5">
    <source>
        <dbReference type="ARBA" id="ARBA00023125"/>
    </source>
</evidence>
<sequence>MEPYEATKIVFQRIQTLDPENASKIMGVLLIQDHGEKEMIRLAFGPESLLHSVILKARKELGLVSSNSPATPLSPSAFSNPLSTLSRQNSCSSASARVLGGLNLPSPLSISSSFSDFQSSDDIISPGGYINGSSPSTINSASAPFYASGEVDLIDELQLQDQLSFLNDGSDPVGFPSYAGSWAGAAAVHRRSSSVNDICMGSDDLGGGGYWWKPCLYYARGYCKNGTSCPFLHGGDGGGSMAGESGTVAVGSPSKFEMMEQCQDLLRSKSTQQQRPAAYAPQPTSKCMNFLLQQQFPADSPRALMMVEGLFKSSRNRLERGDLGIVNPGSRQIYLTFPADSTFKEEDVSSYFSIFGPVQDVRIPYQQKRMFGFVTFDYPETVKLILAKGNPHFVCDARVLVKPYKEKGKLPDKHRRQQMERGEFNACGSPTGLESRDHFDLHLGARMLYNTQDILWRRKLEEQADLQQAIELQNRRLMSLQLLDVKRNSHNRTLSTGAIFSPSAQSPTFNNHSMVFSDRSSPEAKLEGNILNGTIPNPVNVTAKDAINPPENTVQNKDSFFKSEGDNGKQSSSNECDLQESSDHNLPDSPFAAAMAAGDCATVFSNGVVETADENGFVNPAPALKNDNSMAGPTLFSSTSLDMTPYKSCYFQVPKRGKSSFRKTKLPEKCALIAAIVPKIQRLTITKCSTALRNDSEQKYVSNLLCTRREIQQQGKLESAASLEEVHRLKRVVPFRRGALLVEVMQPFRNRCTVSESQPRPAAPSRAEPAGRARVCVSGQCLYLV</sequence>
<keyword evidence="5" id="KW-0238">DNA-binding</keyword>
<evidence type="ECO:0000256" key="6">
    <source>
        <dbReference type="PROSITE-ProRule" id="PRU00176"/>
    </source>
</evidence>
<dbReference type="SUPFAM" id="SSF90229">
    <property type="entry name" value="CCCH zinc finger"/>
    <property type="match status" value="1"/>
</dbReference>
<evidence type="ECO:0000256" key="4">
    <source>
        <dbReference type="ARBA" id="ARBA00022884"/>
    </source>
</evidence>
<evidence type="ECO:0000313" key="12">
    <source>
        <dbReference type="Proteomes" id="UP000250235"/>
    </source>
</evidence>
<dbReference type="SMART" id="SM00360">
    <property type="entry name" value="RRM"/>
    <property type="match status" value="1"/>
</dbReference>
<keyword evidence="12" id="KW-1185">Reference proteome</keyword>
<feature type="domain" description="RRM" evidence="9">
    <location>
        <begin position="331"/>
        <end position="407"/>
    </location>
</feature>
<dbReference type="SUPFAM" id="SSF54928">
    <property type="entry name" value="RNA-binding domain, RBD"/>
    <property type="match status" value="1"/>
</dbReference>
<dbReference type="InterPro" id="IPR000571">
    <property type="entry name" value="Znf_CCCH"/>
</dbReference>
<dbReference type="InterPro" id="IPR056276">
    <property type="entry name" value="AtC3H46-like_PABC-like"/>
</dbReference>
<dbReference type="InterPro" id="IPR035979">
    <property type="entry name" value="RBD_domain_sf"/>
</dbReference>
<evidence type="ECO:0000256" key="7">
    <source>
        <dbReference type="PROSITE-ProRule" id="PRU00723"/>
    </source>
</evidence>
<dbReference type="Pfam" id="PF00642">
    <property type="entry name" value="zf-CCCH"/>
    <property type="match status" value="1"/>
</dbReference>
<gene>
    <name evidence="11" type="ORF">F511_07701</name>
</gene>
<keyword evidence="4 6" id="KW-0694">RNA-binding</keyword>
<proteinExistence type="predicted"/>
<keyword evidence="1 7" id="KW-0479">Metal-binding</keyword>
<feature type="region of interest" description="Disordered" evidence="8">
    <location>
        <begin position="543"/>
        <end position="590"/>
    </location>
</feature>
<dbReference type="PROSITE" id="PS50102">
    <property type="entry name" value="RRM"/>
    <property type="match status" value="1"/>
</dbReference>
<dbReference type="SMART" id="SM00356">
    <property type="entry name" value="ZnF_C3H1"/>
    <property type="match status" value="1"/>
</dbReference>
<dbReference type="Pfam" id="PF00076">
    <property type="entry name" value="RRM_1"/>
    <property type="match status" value="1"/>
</dbReference>
<evidence type="ECO:0000256" key="3">
    <source>
        <dbReference type="ARBA" id="ARBA00022833"/>
    </source>
</evidence>
<dbReference type="Proteomes" id="UP000250235">
    <property type="component" value="Unassembled WGS sequence"/>
</dbReference>
<dbReference type="PANTHER" id="PTHR24009">
    <property type="entry name" value="RNA-BINDING (RRM/RBD/RNP MOTIFS)"/>
    <property type="match status" value="1"/>
</dbReference>
<evidence type="ECO:0000256" key="1">
    <source>
        <dbReference type="ARBA" id="ARBA00022723"/>
    </source>
</evidence>
<evidence type="ECO:0000259" key="9">
    <source>
        <dbReference type="PROSITE" id="PS50102"/>
    </source>
</evidence>
<dbReference type="InterPro" id="IPR036855">
    <property type="entry name" value="Znf_CCCH_sf"/>
</dbReference>
<dbReference type="OrthoDB" id="1897736at2759"/>
<evidence type="ECO:0000313" key="11">
    <source>
        <dbReference type="EMBL" id="KZV47278.1"/>
    </source>
</evidence>
<dbReference type="Gene3D" id="4.10.1000.10">
    <property type="entry name" value="Zinc finger, CCCH-type"/>
    <property type="match status" value="1"/>
</dbReference>
<dbReference type="EMBL" id="KQ995303">
    <property type="protein sequence ID" value="KZV47278.1"/>
    <property type="molecule type" value="Genomic_DNA"/>
</dbReference>
<accession>A0A2Z7CK17</accession>
<dbReference type="InterPro" id="IPR034365">
    <property type="entry name" value="AtC3H46-like_RRM"/>
</dbReference>
<keyword evidence="3 7" id="KW-0862">Zinc</keyword>
<keyword evidence="2 7" id="KW-0863">Zinc-finger</keyword>
<evidence type="ECO:0000256" key="8">
    <source>
        <dbReference type="SAM" id="MobiDB-lite"/>
    </source>
</evidence>
<evidence type="ECO:0000259" key="10">
    <source>
        <dbReference type="PROSITE" id="PS50103"/>
    </source>
</evidence>
<dbReference type="GO" id="GO:0008270">
    <property type="term" value="F:zinc ion binding"/>
    <property type="evidence" value="ECO:0007669"/>
    <property type="project" value="UniProtKB-KW"/>
</dbReference>
<dbReference type="GO" id="GO:0003723">
    <property type="term" value="F:RNA binding"/>
    <property type="evidence" value="ECO:0007669"/>
    <property type="project" value="UniProtKB-UniRule"/>
</dbReference>
<protein>
    <submittedName>
        <fullName evidence="11">Zinc finger CCCH domain-containing protein 53-like</fullName>
    </submittedName>
</protein>
<dbReference type="CDD" id="cd12458">
    <property type="entry name" value="RRM_AtC3H46_like"/>
    <property type="match status" value="1"/>
</dbReference>
<dbReference type="AlphaFoldDB" id="A0A2Z7CK17"/>
<dbReference type="GO" id="GO:0003677">
    <property type="term" value="F:DNA binding"/>
    <property type="evidence" value="ECO:0007669"/>
    <property type="project" value="UniProtKB-KW"/>
</dbReference>
<evidence type="ECO:0000256" key="2">
    <source>
        <dbReference type="ARBA" id="ARBA00022771"/>
    </source>
</evidence>
<reference evidence="11 12" key="1">
    <citation type="journal article" date="2015" name="Proc. Natl. Acad. Sci. U.S.A.">
        <title>The resurrection genome of Boea hygrometrica: A blueprint for survival of dehydration.</title>
        <authorList>
            <person name="Xiao L."/>
            <person name="Yang G."/>
            <person name="Zhang L."/>
            <person name="Yang X."/>
            <person name="Zhao S."/>
            <person name="Ji Z."/>
            <person name="Zhou Q."/>
            <person name="Hu M."/>
            <person name="Wang Y."/>
            <person name="Chen M."/>
            <person name="Xu Y."/>
            <person name="Jin H."/>
            <person name="Xiao X."/>
            <person name="Hu G."/>
            <person name="Bao F."/>
            <person name="Hu Y."/>
            <person name="Wan P."/>
            <person name="Li L."/>
            <person name="Deng X."/>
            <person name="Kuang T."/>
            <person name="Xiang C."/>
            <person name="Zhu J.K."/>
            <person name="Oliver M.J."/>
            <person name="He Y."/>
        </authorList>
    </citation>
    <scope>NUCLEOTIDE SEQUENCE [LARGE SCALE GENOMIC DNA]</scope>
    <source>
        <strain evidence="12">cv. XS01</strain>
    </source>
</reference>
<dbReference type="PANTHER" id="PTHR24009:SF3">
    <property type="entry name" value="RNA-BINDING (RRM_RBD_RNP MOTIFS) FAMILY PROTEIN-RELATED"/>
    <property type="match status" value="1"/>
</dbReference>